<evidence type="ECO:0000313" key="1">
    <source>
        <dbReference type="EMBL" id="AGB14687.1"/>
    </source>
</evidence>
<dbReference type="EMBL" id="CP003050">
    <property type="protein sequence ID" value="AGB14687.1"/>
    <property type="molecule type" value="Genomic_DNA"/>
</dbReference>
<name>L0I9P6_HALRX</name>
<dbReference type="KEGG" id="hru:Halru_0033"/>
<dbReference type="Proteomes" id="UP000010846">
    <property type="component" value="Chromosome"/>
</dbReference>
<organism evidence="1 2">
    <name type="scientific">Halovivax ruber (strain DSM 18193 / JCM 13892 / XH-70)</name>
    <dbReference type="NCBI Taxonomy" id="797302"/>
    <lineage>
        <taxon>Archaea</taxon>
        <taxon>Methanobacteriati</taxon>
        <taxon>Methanobacteriota</taxon>
        <taxon>Stenosarchaea group</taxon>
        <taxon>Halobacteria</taxon>
        <taxon>Halobacteriales</taxon>
        <taxon>Natrialbaceae</taxon>
        <taxon>Halovivax</taxon>
    </lineage>
</organism>
<sequence>MSSDGDAARMELGADAWHQDEDGSYYIDCPECGSAATISNVVTHGRCNGYLNERESDTDLDEAAMSCTAELSLELVYTSDPSASGADEAVGEE</sequence>
<dbReference type="RefSeq" id="WP_015299390.1">
    <property type="nucleotide sequence ID" value="NC_019964.1"/>
</dbReference>
<dbReference type="AlphaFoldDB" id="L0I9P6"/>
<accession>L0I9P6</accession>
<gene>
    <name evidence="1" type="ordered locus">Halru_0033</name>
</gene>
<keyword evidence="2" id="KW-1185">Reference proteome</keyword>
<proteinExistence type="predicted"/>
<protein>
    <submittedName>
        <fullName evidence="1">Uncharacterized protein</fullName>
    </submittedName>
</protein>
<evidence type="ECO:0000313" key="2">
    <source>
        <dbReference type="Proteomes" id="UP000010846"/>
    </source>
</evidence>
<reference evidence="1" key="1">
    <citation type="submission" date="2011-09" db="EMBL/GenBank/DDBJ databases">
        <title>Complete sequence of Halovivax ruber XH-70.</title>
        <authorList>
            <consortium name="US DOE Joint Genome Institute"/>
            <person name="Lucas S."/>
            <person name="Han J."/>
            <person name="Lapidus A."/>
            <person name="Cheng J.-F."/>
            <person name="Goodwin L."/>
            <person name="Pitluck S."/>
            <person name="Peters L."/>
            <person name="Mikhailova N."/>
            <person name="Davenport K."/>
            <person name="Detter J.C."/>
            <person name="Han C."/>
            <person name="Tapia R."/>
            <person name="Land M."/>
            <person name="Hauser L."/>
            <person name="Kyrpides N."/>
            <person name="Ivanova N."/>
            <person name="Pagani I."/>
            <person name="Sproer C."/>
            <person name="Anderson I."/>
            <person name="Woyke T."/>
        </authorList>
    </citation>
    <scope>NUCLEOTIDE SEQUENCE</scope>
    <source>
        <strain evidence="1">XH-70</strain>
    </source>
</reference>
<dbReference type="eggNOG" id="arCOG10793">
    <property type="taxonomic scope" value="Archaea"/>
</dbReference>
<dbReference type="HOGENOM" id="CLU_165889_0_0_2"/>
<dbReference type="GeneID" id="14377504"/>
<dbReference type="STRING" id="797302.Halru_0033"/>